<evidence type="ECO:0000256" key="7">
    <source>
        <dbReference type="SAM" id="MobiDB-lite"/>
    </source>
</evidence>
<evidence type="ECO:0000256" key="2">
    <source>
        <dbReference type="ARBA" id="ARBA00006577"/>
    </source>
</evidence>
<dbReference type="PROSITE" id="PS51257">
    <property type="entry name" value="PROKAR_LIPOPROTEIN"/>
    <property type="match status" value="1"/>
</dbReference>
<evidence type="ECO:0000313" key="10">
    <source>
        <dbReference type="EMBL" id="GAA1734624.1"/>
    </source>
</evidence>
<feature type="region of interest" description="Disordered" evidence="7">
    <location>
        <begin position="303"/>
        <end position="338"/>
    </location>
</feature>
<dbReference type="Pfam" id="PF00254">
    <property type="entry name" value="FKBP_C"/>
    <property type="match status" value="1"/>
</dbReference>
<comment type="caution">
    <text evidence="10">The sequence shown here is derived from an EMBL/GenBank/DDBJ whole genome shotgun (WGS) entry which is preliminary data.</text>
</comment>
<dbReference type="PANTHER" id="PTHR43811">
    <property type="entry name" value="FKBP-TYPE PEPTIDYL-PROLYL CIS-TRANS ISOMERASE FKPA"/>
    <property type="match status" value="1"/>
</dbReference>
<evidence type="ECO:0000256" key="3">
    <source>
        <dbReference type="ARBA" id="ARBA00013194"/>
    </source>
</evidence>
<comment type="catalytic activity">
    <reaction evidence="1 6">
        <text>[protein]-peptidylproline (omega=180) = [protein]-peptidylproline (omega=0)</text>
        <dbReference type="Rhea" id="RHEA:16237"/>
        <dbReference type="Rhea" id="RHEA-COMP:10747"/>
        <dbReference type="Rhea" id="RHEA-COMP:10748"/>
        <dbReference type="ChEBI" id="CHEBI:83833"/>
        <dbReference type="ChEBI" id="CHEBI:83834"/>
        <dbReference type="EC" id="5.2.1.8"/>
    </reaction>
</comment>
<comment type="similarity">
    <text evidence="2">Belongs to the FKBP-type PPIase family.</text>
</comment>
<gene>
    <name evidence="10" type="ORF">GCM10009809_32350</name>
</gene>
<evidence type="ECO:0000256" key="6">
    <source>
        <dbReference type="PROSITE-ProRule" id="PRU00277"/>
    </source>
</evidence>
<dbReference type="Gene3D" id="3.10.50.40">
    <property type="match status" value="1"/>
</dbReference>
<feature type="compositionally biased region" description="Acidic residues" evidence="7">
    <location>
        <begin position="319"/>
        <end position="330"/>
    </location>
</feature>
<keyword evidence="4 6" id="KW-0697">Rotamase</keyword>
<feature type="domain" description="PPIase FKBP-type" evidence="9">
    <location>
        <begin position="208"/>
        <end position="295"/>
    </location>
</feature>
<dbReference type="Proteomes" id="UP001501138">
    <property type="component" value="Unassembled WGS sequence"/>
</dbReference>
<dbReference type="SUPFAM" id="SSF54534">
    <property type="entry name" value="FKBP-like"/>
    <property type="match status" value="1"/>
</dbReference>
<dbReference type="EC" id="5.2.1.8" evidence="3 6"/>
<protein>
    <recommendedName>
        <fullName evidence="3 6">peptidylprolyl isomerase</fullName>
        <ecNumber evidence="3 6">5.2.1.8</ecNumber>
    </recommendedName>
</protein>
<keyword evidence="11" id="KW-1185">Reference proteome</keyword>
<dbReference type="PROSITE" id="PS50059">
    <property type="entry name" value="FKBP_PPIASE"/>
    <property type="match status" value="1"/>
</dbReference>
<evidence type="ECO:0000256" key="5">
    <source>
        <dbReference type="ARBA" id="ARBA00023235"/>
    </source>
</evidence>
<feature type="signal peptide" evidence="8">
    <location>
        <begin position="1"/>
        <end position="28"/>
    </location>
</feature>
<sequence>MPRRLMLLPVLLLGGTLVLGGCSSSVLADVSAATVVPSRAPVQVSGAVGEPPALDYGTPYDVAQPGSRTIWPGTGEPVTLGEPVLLNMYAEDARDGSVISSTFNDAPAWYTMTPESLGSNLYDTLRGQRVGARLLLVEEDEGVPVVLVIDVLPIRASGTDVPPVEGLPQVGRGDDGAPDVRVDPDAAPPEDLAVQPLVRGSGPQVQVGQVVTMRFTAVRWSDGKVFDTTWSAGARPQSATVGIGQLIDGLDQGLLEQTVGSQVMIVVPPHLGYGGTSSDLADQTLVYVVDILDAHFQVTDEAAVTGPGAGSGKGGAGGDDGDAPADDEPSDPAASDAG</sequence>
<reference evidence="10 11" key="1">
    <citation type="journal article" date="2019" name="Int. J. Syst. Evol. Microbiol.">
        <title>The Global Catalogue of Microorganisms (GCM) 10K type strain sequencing project: providing services to taxonomists for standard genome sequencing and annotation.</title>
        <authorList>
            <consortium name="The Broad Institute Genomics Platform"/>
            <consortium name="The Broad Institute Genome Sequencing Center for Infectious Disease"/>
            <person name="Wu L."/>
            <person name="Ma J."/>
        </authorList>
    </citation>
    <scope>NUCLEOTIDE SEQUENCE [LARGE SCALE GENOMIC DNA]</scope>
    <source>
        <strain evidence="10 11">JCM 15589</strain>
    </source>
</reference>
<evidence type="ECO:0000313" key="11">
    <source>
        <dbReference type="Proteomes" id="UP001501138"/>
    </source>
</evidence>
<dbReference type="PANTHER" id="PTHR43811:SF19">
    <property type="entry name" value="39 KDA FK506-BINDING NUCLEAR PROTEIN"/>
    <property type="match status" value="1"/>
</dbReference>
<keyword evidence="8" id="KW-0732">Signal</keyword>
<feature type="chain" id="PRO_5045707773" description="peptidylprolyl isomerase" evidence="8">
    <location>
        <begin position="29"/>
        <end position="338"/>
    </location>
</feature>
<proteinExistence type="inferred from homology"/>
<feature type="compositionally biased region" description="Gly residues" evidence="7">
    <location>
        <begin position="307"/>
        <end position="318"/>
    </location>
</feature>
<evidence type="ECO:0000256" key="1">
    <source>
        <dbReference type="ARBA" id="ARBA00000971"/>
    </source>
</evidence>
<name>A0ABN2JPI5_9MICO</name>
<organism evidence="10 11">
    <name type="scientific">Isoptericola hypogeus</name>
    <dbReference type="NCBI Taxonomy" id="300179"/>
    <lineage>
        <taxon>Bacteria</taxon>
        <taxon>Bacillati</taxon>
        <taxon>Actinomycetota</taxon>
        <taxon>Actinomycetes</taxon>
        <taxon>Micrococcales</taxon>
        <taxon>Promicromonosporaceae</taxon>
        <taxon>Isoptericola</taxon>
    </lineage>
</organism>
<dbReference type="EMBL" id="BAAAPM010000008">
    <property type="protein sequence ID" value="GAA1734624.1"/>
    <property type="molecule type" value="Genomic_DNA"/>
</dbReference>
<dbReference type="GO" id="GO:0016853">
    <property type="term" value="F:isomerase activity"/>
    <property type="evidence" value="ECO:0007669"/>
    <property type="project" value="UniProtKB-KW"/>
</dbReference>
<dbReference type="InterPro" id="IPR001179">
    <property type="entry name" value="PPIase_FKBP_dom"/>
</dbReference>
<evidence type="ECO:0000259" key="9">
    <source>
        <dbReference type="PROSITE" id="PS50059"/>
    </source>
</evidence>
<dbReference type="RefSeq" id="WP_344249650.1">
    <property type="nucleotide sequence ID" value="NZ_BAAAPM010000008.1"/>
</dbReference>
<evidence type="ECO:0000256" key="4">
    <source>
        <dbReference type="ARBA" id="ARBA00023110"/>
    </source>
</evidence>
<accession>A0ABN2JPI5</accession>
<keyword evidence="5 6" id="KW-0413">Isomerase</keyword>
<evidence type="ECO:0000256" key="8">
    <source>
        <dbReference type="SAM" id="SignalP"/>
    </source>
</evidence>
<dbReference type="InterPro" id="IPR046357">
    <property type="entry name" value="PPIase_dom_sf"/>
</dbReference>